<dbReference type="EMBL" id="CP000300">
    <property type="protein sequence ID" value="ABE51751.1"/>
    <property type="molecule type" value="Genomic_DNA"/>
</dbReference>
<dbReference type="GO" id="GO:0003677">
    <property type="term" value="F:DNA binding"/>
    <property type="evidence" value="ECO:0007669"/>
    <property type="project" value="InterPro"/>
</dbReference>
<reference evidence="3 4" key="1">
    <citation type="submission" date="2006-03" db="EMBL/GenBank/DDBJ databases">
        <title>Complete sequence of Methanococcoides burtonii DSM 6242.</title>
        <authorList>
            <consortium name="US DOE Joint Genome Institute"/>
            <person name="Copeland A."/>
            <person name="Lucas S."/>
            <person name="Lapidus A."/>
            <person name="Barry K."/>
            <person name="Detter J.C."/>
            <person name="Glavina del Rio T."/>
            <person name="Hammon N."/>
            <person name="Israni S."/>
            <person name="Dalin E."/>
            <person name="Tice H."/>
            <person name="Kadner K."/>
            <person name="Aerts A."/>
            <person name="Dehal P."/>
            <person name="Pitluck S."/>
            <person name="Martinez M."/>
            <person name="Schmutz J."/>
            <person name="Larimer F."/>
            <person name="Land M."/>
            <person name="Hauser L."/>
            <person name="Kyrpides N."/>
            <person name="Anderson I."/>
            <person name="Franzmann P."/>
            <person name="Thomas T."/>
            <person name="Saunders N."/>
            <person name="Cavicchioli R."/>
            <person name="Sowers K."/>
            <person name="Richardson P."/>
        </authorList>
    </citation>
    <scope>NUCLEOTIDE SEQUENCE [LARGE SCALE GENOMIC DNA]</scope>
    <source>
        <strain evidence="3">DSM 6242</strain>
        <strain evidence="4">DSM 6242 / NBRC 107633 / OCM 468 / ACE-M</strain>
    </source>
</reference>
<dbReference type="InterPro" id="IPR002559">
    <property type="entry name" value="Transposase_11"/>
</dbReference>
<dbReference type="GeneID" id="3997968"/>
<dbReference type="OrthoDB" id="139719at2157"/>
<dbReference type="EMBL" id="CP000300">
    <property type="protein sequence ID" value="ABE51609.1"/>
    <property type="molecule type" value="Genomic_DNA"/>
</dbReference>
<proteinExistence type="predicted"/>
<dbReference type="GO" id="GO:0004803">
    <property type="term" value="F:transposase activity"/>
    <property type="evidence" value="ECO:0007669"/>
    <property type="project" value="InterPro"/>
</dbReference>
<dbReference type="GO" id="GO:0006313">
    <property type="term" value="P:DNA transposition"/>
    <property type="evidence" value="ECO:0007669"/>
    <property type="project" value="InterPro"/>
</dbReference>
<evidence type="ECO:0000313" key="4">
    <source>
        <dbReference type="Proteomes" id="UP000001979"/>
    </source>
</evidence>
<name>Q12XS5_METBU</name>
<accession>Q12XS5</accession>
<organism evidence="3 4">
    <name type="scientific">Methanococcoides burtonii (strain DSM 6242 / NBRC 107633 / OCM 468 / ACE-M)</name>
    <dbReference type="NCBI Taxonomy" id="259564"/>
    <lineage>
        <taxon>Archaea</taxon>
        <taxon>Methanobacteriati</taxon>
        <taxon>Methanobacteriota</taxon>
        <taxon>Stenosarchaea group</taxon>
        <taxon>Methanomicrobia</taxon>
        <taxon>Methanosarcinales</taxon>
        <taxon>Methanosarcinaceae</taxon>
        <taxon>Methanococcoides</taxon>
    </lineage>
</organism>
<protein>
    <recommendedName>
        <fullName evidence="1">Transposase IS4-like domain-containing protein</fullName>
    </recommendedName>
</protein>
<sequence>MLSRLELTPAHCIKTVLPPLLDNIPISINGSLTPKDLFTNILGMSTAKLSIHSIGKQYHKTPCETSMRYHLHKIDFDQLIENNAKILLQSSHETLDSNKKYDLAIDYTNDPYYGEVDAINKNYVIRGQAKKSTNSFYSYISLCIINKYTRFTISMLPVEKGRTKTDYLKYFIDLVDKINLKTNVLCLDREFYSRDVFAFLQENEIPHITPVVRMGKRIKDLLDGNKKRYEKYVMKNKKGDVELDIAIDVKYLKGKRGKNGCENLGFVVYGIDWEPGKISTIYRKRFTIESSYRMRNVVKPKTSSRNPMLRYFYALISFMLKNAWLSIQRMHFMKVKRGPKTIEEDVFRFDLFVHFIEEWVRKKLKVKLVVKCYR</sequence>
<gene>
    <name evidence="2" type="ordered locus">Mbur_0638</name>
    <name evidence="3" type="ordered locus">Mbur_0795</name>
</gene>
<evidence type="ECO:0000313" key="2">
    <source>
        <dbReference type="EMBL" id="ABE51609.1"/>
    </source>
</evidence>
<dbReference type="NCBIfam" id="NF033541">
    <property type="entry name" value="transpos_ISH3"/>
    <property type="match status" value="1"/>
</dbReference>
<feature type="domain" description="Transposase IS4-like" evidence="1">
    <location>
        <begin position="101"/>
        <end position="293"/>
    </location>
</feature>
<dbReference type="Proteomes" id="UP000001979">
    <property type="component" value="Chromosome"/>
</dbReference>
<reference evidence="4" key="2">
    <citation type="journal article" date="2009" name="ISME J.">
        <title>The genome sequence of the psychrophilic archaeon, Methanococcoides burtonii: the role of genome evolution in cold adaptation.</title>
        <authorList>
            <person name="Allen M.A."/>
            <person name="Lauro F.M."/>
            <person name="Williams T.J."/>
            <person name="Burg D."/>
            <person name="Siddiqui K.S."/>
            <person name="De Francisci D."/>
            <person name="Chong K.W."/>
            <person name="Pilak O."/>
            <person name="Chew H.H."/>
            <person name="De Maere M.Z."/>
            <person name="Ting L."/>
            <person name="Katrib M."/>
            <person name="Ng C."/>
            <person name="Sowers K.R."/>
            <person name="Galperin M.Y."/>
            <person name="Anderson I.J."/>
            <person name="Ivanova N."/>
            <person name="Dalin E."/>
            <person name="Martinez M."/>
            <person name="Lapidus A."/>
            <person name="Hauser L."/>
            <person name="Land M."/>
            <person name="Thomas T."/>
            <person name="Cavicchioli R."/>
        </authorList>
    </citation>
    <scope>NUCLEOTIDE SEQUENCE [LARGE SCALE GENOMIC DNA]</scope>
    <source>
        <strain evidence="4">DSM 6242 / NBRC 107633 / OCM 468 / ACE-M</strain>
    </source>
</reference>
<dbReference type="PANTHER" id="PTHR33252:SF2">
    <property type="entry name" value="TRANSPOSASE IS4-LIKE DOMAIN-CONTAINING PROTEIN"/>
    <property type="match status" value="1"/>
</dbReference>
<dbReference type="HOGENOM" id="CLU_057817_0_0_2"/>
<evidence type="ECO:0000313" key="3">
    <source>
        <dbReference type="EMBL" id="ABE51751.1"/>
    </source>
</evidence>
<dbReference type="PANTHER" id="PTHR33252">
    <property type="entry name" value="THIRD ORF IN TRANSPOSON ISC1160"/>
    <property type="match status" value="1"/>
</dbReference>
<dbReference type="KEGG" id="mbu:Mbur_0795"/>
<dbReference type="KEGG" id="mbu:Mbur_0638"/>
<evidence type="ECO:0000259" key="1">
    <source>
        <dbReference type="Pfam" id="PF01609"/>
    </source>
</evidence>
<dbReference type="RefSeq" id="WP_011498768.1">
    <property type="nucleotide sequence ID" value="NC_007955.1"/>
</dbReference>
<dbReference type="AlphaFoldDB" id="Q12XS5"/>
<keyword evidence="4" id="KW-1185">Reference proteome</keyword>
<dbReference type="Pfam" id="PF01609">
    <property type="entry name" value="DDE_Tnp_1"/>
    <property type="match status" value="1"/>
</dbReference>